<feature type="domain" description="Amidohydrolase 3" evidence="2">
    <location>
        <begin position="73"/>
        <end position="508"/>
    </location>
</feature>
<dbReference type="PANTHER" id="PTHR11647:SF1">
    <property type="entry name" value="COLLAPSIN RESPONSE MEDIATOR PROTEIN"/>
    <property type="match status" value="1"/>
</dbReference>
<name>A0ABV2EKB2_9CAUL</name>
<dbReference type="Gene3D" id="2.30.40.10">
    <property type="entry name" value="Urease, subunit C, domain 1"/>
    <property type="match status" value="1"/>
</dbReference>
<dbReference type="InterPro" id="IPR011059">
    <property type="entry name" value="Metal-dep_hydrolase_composite"/>
</dbReference>
<feature type="signal peptide" evidence="1">
    <location>
        <begin position="1"/>
        <end position="24"/>
    </location>
</feature>
<dbReference type="InterPro" id="IPR050378">
    <property type="entry name" value="Metallo-dep_Hydrolases_sf"/>
</dbReference>
<dbReference type="Pfam" id="PF07969">
    <property type="entry name" value="Amidohydro_3"/>
    <property type="match status" value="1"/>
</dbReference>
<dbReference type="PANTHER" id="PTHR11647">
    <property type="entry name" value="HYDRANTOINASE/DIHYDROPYRIMIDINASE FAMILY MEMBER"/>
    <property type="match status" value="1"/>
</dbReference>
<proteinExistence type="predicted"/>
<reference evidence="3 4" key="1">
    <citation type="submission" date="2024-06" db="EMBL/GenBank/DDBJ databases">
        <title>Genomic Encyclopedia of Type Strains, Phase IV (KMG-IV): sequencing the most valuable type-strain genomes for metagenomic binning, comparative biology and taxonomic classification.</title>
        <authorList>
            <person name="Goeker M."/>
        </authorList>
    </citation>
    <scope>NUCLEOTIDE SEQUENCE [LARGE SCALE GENOMIC DNA]</scope>
    <source>
        <strain evidence="3 4">DSM 17809</strain>
    </source>
</reference>
<keyword evidence="1" id="KW-0732">Signal</keyword>
<evidence type="ECO:0000313" key="3">
    <source>
        <dbReference type="EMBL" id="MET3527485.1"/>
    </source>
</evidence>
<evidence type="ECO:0000259" key="2">
    <source>
        <dbReference type="Pfam" id="PF07969"/>
    </source>
</evidence>
<accession>A0ABV2EKB2</accession>
<dbReference type="EMBL" id="JBEPLU010000002">
    <property type="protein sequence ID" value="MET3527485.1"/>
    <property type="molecule type" value="Genomic_DNA"/>
</dbReference>
<evidence type="ECO:0000256" key="1">
    <source>
        <dbReference type="SAM" id="SignalP"/>
    </source>
</evidence>
<organism evidence="3 4">
    <name type="scientific">Phenylobacterium koreense</name>
    <dbReference type="NCBI Taxonomy" id="266125"/>
    <lineage>
        <taxon>Bacteria</taxon>
        <taxon>Pseudomonadati</taxon>
        <taxon>Pseudomonadota</taxon>
        <taxon>Alphaproteobacteria</taxon>
        <taxon>Caulobacterales</taxon>
        <taxon>Caulobacteraceae</taxon>
        <taxon>Phenylobacterium</taxon>
    </lineage>
</organism>
<dbReference type="Proteomes" id="UP001549110">
    <property type="component" value="Unassembled WGS sequence"/>
</dbReference>
<dbReference type="RefSeq" id="WP_331928538.1">
    <property type="nucleotide sequence ID" value="NZ_JBEPLU010000002.1"/>
</dbReference>
<dbReference type="InterPro" id="IPR013108">
    <property type="entry name" value="Amidohydro_3"/>
</dbReference>
<keyword evidence="4" id="KW-1185">Reference proteome</keyword>
<feature type="chain" id="PRO_5045374957" evidence="1">
    <location>
        <begin position="25"/>
        <end position="530"/>
    </location>
</feature>
<protein>
    <submittedName>
        <fullName evidence="3">N-acyl-D-aspartate/D-glutamate deacylase</fullName>
    </submittedName>
</protein>
<comment type="caution">
    <text evidence="3">The sequence shown here is derived from an EMBL/GenBank/DDBJ whole genome shotgun (WGS) entry which is preliminary data.</text>
</comment>
<sequence>MFITKAVAATSVVALLASVSPAQAQQAMDVLIKGGVVYDGGAGAGVVADVGVKDGKIAFVGDAAKDRVTAATTIEARGRIVSPGFIDPHTHYFEDLTSPDPAVRRNLGAAMQGVTTVFVGSDGGDGGGGPDVKATFDRMEALGFGTNTATWVGFGDVRSRVLGESDRAPTAAELEAMKGMVASAMCQGALGLSTGLFYPPQSYAKTAEVIELAKEAAKRGGRYDSHIRDESTYTIGLKGAVQEVFDIGQAANIPVNISHIKALGVDVQGQSGEVIAMVEAARAAGLQVSADQYPWLASGSSVADALLPRWAQADGGEATLRRLADPALGPKIRAEMAENLRRRGGALSILLTAGPVKAVLGKTLDEVAAEWKVDPIEAAVRILLQGGSHIASFNQSEADVKAFMRQPWVMTSSDGSEGHPRKYASFAEKYAKYVKAEKAISLSDFIHRSTGLTADTFGLTGRGYLRRGYVADVVVLDPQTYGPKATYVQPELLSVGAEQVLVNGRFVVRDGEPTGELAGKRVLHSPASCD</sequence>
<dbReference type="Gene3D" id="3.30.1490.130">
    <property type="entry name" value="D-aminoacylase. Domain 3"/>
    <property type="match status" value="1"/>
</dbReference>
<dbReference type="Gene3D" id="3.20.20.140">
    <property type="entry name" value="Metal-dependent hydrolases"/>
    <property type="match status" value="1"/>
</dbReference>
<dbReference type="InterPro" id="IPR032466">
    <property type="entry name" value="Metal_Hydrolase"/>
</dbReference>
<dbReference type="SUPFAM" id="SSF51556">
    <property type="entry name" value="Metallo-dependent hydrolases"/>
    <property type="match status" value="1"/>
</dbReference>
<evidence type="ECO:0000313" key="4">
    <source>
        <dbReference type="Proteomes" id="UP001549110"/>
    </source>
</evidence>
<dbReference type="InterPro" id="IPR023100">
    <property type="entry name" value="D-aminoacylase_insert_dom_sf"/>
</dbReference>
<gene>
    <name evidence="3" type="ORF">ABID41_002603</name>
</gene>
<dbReference type="SUPFAM" id="SSF51338">
    <property type="entry name" value="Composite domain of metallo-dependent hydrolases"/>
    <property type="match status" value="1"/>
</dbReference>